<keyword evidence="8 9" id="KW-0472">Membrane</keyword>
<comment type="subcellular location">
    <subcellularLocation>
        <location evidence="1">Mitochondrion inner membrane</location>
        <topology evidence="1">Multi-pass membrane protein</topology>
    </subcellularLocation>
</comment>
<dbReference type="PANTHER" id="PTHR45829:SF4">
    <property type="entry name" value="MITOCHONDRIAL CARRIER PROTEIN RIM2"/>
    <property type="match status" value="1"/>
</dbReference>
<sequence length="266" mass="28371">MRQVLILLILAISSSSWAVRYPVPIGLSPGAAYYGKRCSNINRHQFESDTFAIRGGGAKKSLSSSSVASARGGSAMVANQTITASRLKLYNLLSGGVAGTIASCITNPLEVIKTQLQSSSAAVGELSKASGHPTAIAKRIFESDGVLGFWRGLRPTLIGIIPARSIYFFSYEQSKTLLGTFGVKEGGVPNALFSGFSAGIASNTLTNPIWMIKTRLQLLADSSAGQKVYTGYRDACAAIYREEGVGGFYKGIYASYWDAWKELLSL</sequence>
<keyword evidence="5" id="KW-0999">Mitochondrion inner membrane</keyword>
<protein>
    <submittedName>
        <fullName evidence="12">Mitochondrial carrier protein</fullName>
    </submittedName>
</protein>
<reference evidence="12" key="1">
    <citation type="submission" date="2023-06" db="EMBL/GenBank/DDBJ databases">
        <title>Survivors Of The Sea: Transcriptome response of Skeletonema marinoi to long-term dormancy.</title>
        <authorList>
            <person name="Pinder M.I.M."/>
            <person name="Kourtchenko O."/>
            <person name="Robertson E.K."/>
            <person name="Larsson T."/>
            <person name="Maumus F."/>
            <person name="Osuna-Cruz C.M."/>
            <person name="Vancaester E."/>
            <person name="Stenow R."/>
            <person name="Vandepoele K."/>
            <person name="Ploug H."/>
            <person name="Bruchert V."/>
            <person name="Godhe A."/>
            <person name="Topel M."/>
        </authorList>
    </citation>
    <scope>NUCLEOTIDE SEQUENCE</scope>
    <source>
        <strain evidence="12">R05AC</strain>
    </source>
</reference>
<evidence type="ECO:0000256" key="7">
    <source>
        <dbReference type="ARBA" id="ARBA00023128"/>
    </source>
</evidence>
<dbReference type="InterPro" id="IPR023395">
    <property type="entry name" value="MCP_dom_sf"/>
</dbReference>
<dbReference type="InterPro" id="IPR049562">
    <property type="entry name" value="SLC25A33/36-like"/>
</dbReference>
<evidence type="ECO:0000256" key="5">
    <source>
        <dbReference type="ARBA" id="ARBA00022792"/>
    </source>
</evidence>
<evidence type="ECO:0000256" key="9">
    <source>
        <dbReference type="PROSITE-ProRule" id="PRU00282"/>
    </source>
</evidence>
<feature type="chain" id="PRO_5041960571" evidence="11">
    <location>
        <begin position="19"/>
        <end position="266"/>
    </location>
</feature>
<name>A0AAD9DG47_9STRA</name>
<dbReference type="Gene3D" id="1.50.40.10">
    <property type="entry name" value="Mitochondrial carrier domain"/>
    <property type="match status" value="1"/>
</dbReference>
<dbReference type="SUPFAM" id="SSF103506">
    <property type="entry name" value="Mitochondrial carrier"/>
    <property type="match status" value="1"/>
</dbReference>
<evidence type="ECO:0000256" key="10">
    <source>
        <dbReference type="RuleBase" id="RU000488"/>
    </source>
</evidence>
<dbReference type="Pfam" id="PF00153">
    <property type="entry name" value="Mito_carr"/>
    <property type="match status" value="2"/>
</dbReference>
<dbReference type="PROSITE" id="PS50920">
    <property type="entry name" value="SOLCAR"/>
    <property type="match status" value="2"/>
</dbReference>
<keyword evidence="6" id="KW-1133">Transmembrane helix</keyword>
<evidence type="ECO:0000256" key="4">
    <source>
        <dbReference type="ARBA" id="ARBA00022737"/>
    </source>
</evidence>
<accession>A0AAD9DG47</accession>
<evidence type="ECO:0000256" key="2">
    <source>
        <dbReference type="ARBA" id="ARBA00022448"/>
    </source>
</evidence>
<evidence type="ECO:0000256" key="11">
    <source>
        <dbReference type="SAM" id="SignalP"/>
    </source>
</evidence>
<dbReference type="GO" id="GO:0005743">
    <property type="term" value="C:mitochondrial inner membrane"/>
    <property type="evidence" value="ECO:0007669"/>
    <property type="project" value="UniProtKB-SubCell"/>
</dbReference>
<comment type="caution">
    <text evidence="12">The sequence shown here is derived from an EMBL/GenBank/DDBJ whole genome shotgun (WGS) entry which is preliminary data.</text>
</comment>
<dbReference type="InterPro" id="IPR018108">
    <property type="entry name" value="MCP_transmembrane"/>
</dbReference>
<organism evidence="12 13">
    <name type="scientific">Skeletonema marinoi</name>
    <dbReference type="NCBI Taxonomy" id="267567"/>
    <lineage>
        <taxon>Eukaryota</taxon>
        <taxon>Sar</taxon>
        <taxon>Stramenopiles</taxon>
        <taxon>Ochrophyta</taxon>
        <taxon>Bacillariophyta</taxon>
        <taxon>Coscinodiscophyceae</taxon>
        <taxon>Thalassiosirophycidae</taxon>
        <taxon>Thalassiosirales</taxon>
        <taxon>Skeletonemataceae</taxon>
        <taxon>Skeletonema</taxon>
        <taxon>Skeletonema marinoi-dohrnii complex</taxon>
    </lineage>
</organism>
<dbReference type="GO" id="GO:1990519">
    <property type="term" value="P:pyrimidine nucleotide import into mitochondrion"/>
    <property type="evidence" value="ECO:0007669"/>
    <property type="project" value="TreeGrafter"/>
</dbReference>
<feature type="signal peptide" evidence="11">
    <location>
        <begin position="1"/>
        <end position="18"/>
    </location>
</feature>
<evidence type="ECO:0000313" key="13">
    <source>
        <dbReference type="Proteomes" id="UP001224775"/>
    </source>
</evidence>
<evidence type="ECO:0000256" key="3">
    <source>
        <dbReference type="ARBA" id="ARBA00022692"/>
    </source>
</evidence>
<feature type="repeat" description="Solcar" evidence="9">
    <location>
        <begin position="189"/>
        <end position="266"/>
    </location>
</feature>
<evidence type="ECO:0000256" key="6">
    <source>
        <dbReference type="ARBA" id="ARBA00022989"/>
    </source>
</evidence>
<comment type="similarity">
    <text evidence="10">Belongs to the mitochondrial carrier (TC 2.A.29) family.</text>
</comment>
<keyword evidence="2 10" id="KW-0813">Transport</keyword>
<dbReference type="AlphaFoldDB" id="A0AAD9DG47"/>
<keyword evidence="7" id="KW-0496">Mitochondrion</keyword>
<evidence type="ECO:0000313" key="12">
    <source>
        <dbReference type="EMBL" id="KAK1746456.1"/>
    </source>
</evidence>
<dbReference type="GO" id="GO:0015218">
    <property type="term" value="F:pyrimidine nucleotide transmembrane transporter activity"/>
    <property type="evidence" value="ECO:0007669"/>
    <property type="project" value="InterPro"/>
</dbReference>
<dbReference type="EMBL" id="JATAAI010000004">
    <property type="protein sequence ID" value="KAK1746456.1"/>
    <property type="molecule type" value="Genomic_DNA"/>
</dbReference>
<proteinExistence type="inferred from homology"/>
<keyword evidence="4" id="KW-0677">Repeat</keyword>
<keyword evidence="11" id="KW-0732">Signal</keyword>
<dbReference type="Proteomes" id="UP001224775">
    <property type="component" value="Unassembled WGS sequence"/>
</dbReference>
<gene>
    <name evidence="12" type="ORF">QTG54_003063</name>
</gene>
<dbReference type="PANTHER" id="PTHR45829">
    <property type="entry name" value="MITOCHONDRIAL CARRIER PROTEIN RIM2"/>
    <property type="match status" value="1"/>
</dbReference>
<feature type="repeat" description="Solcar" evidence="9">
    <location>
        <begin position="86"/>
        <end position="177"/>
    </location>
</feature>
<evidence type="ECO:0000256" key="1">
    <source>
        <dbReference type="ARBA" id="ARBA00004448"/>
    </source>
</evidence>
<keyword evidence="3 9" id="KW-0812">Transmembrane</keyword>
<keyword evidence="13" id="KW-1185">Reference proteome</keyword>
<evidence type="ECO:0000256" key="8">
    <source>
        <dbReference type="ARBA" id="ARBA00023136"/>
    </source>
</evidence>